<dbReference type="SUPFAM" id="SSF47090">
    <property type="entry name" value="PGBD-like"/>
    <property type="match status" value="1"/>
</dbReference>
<protein>
    <submittedName>
        <fullName evidence="4">Peptidoglycan-binding protein</fullName>
    </submittedName>
</protein>
<keyword evidence="2" id="KW-0732">Signal</keyword>
<comment type="caution">
    <text evidence="4">The sequence shown here is derived from an EMBL/GenBank/DDBJ whole genome shotgun (WGS) entry which is preliminary data.</text>
</comment>
<gene>
    <name evidence="4" type="ORF">QVZ43_10315</name>
</gene>
<name>A0ABT8W1L5_9GAMM</name>
<feature type="compositionally biased region" description="Polar residues" evidence="1">
    <location>
        <begin position="227"/>
        <end position="237"/>
    </location>
</feature>
<reference evidence="4" key="1">
    <citation type="submission" date="2023-07" db="EMBL/GenBank/DDBJ databases">
        <title>Marinobacter sp. chi1 genome sequencing and assembly.</title>
        <authorList>
            <person name="Park S."/>
        </authorList>
    </citation>
    <scope>NUCLEOTIDE SEQUENCE</scope>
    <source>
        <strain evidence="4">Chi1</strain>
    </source>
</reference>
<feature type="compositionally biased region" description="Polar residues" evidence="1">
    <location>
        <begin position="206"/>
        <end position="219"/>
    </location>
</feature>
<dbReference type="Proteomes" id="UP001168640">
    <property type="component" value="Unassembled WGS sequence"/>
</dbReference>
<keyword evidence="5" id="KW-1185">Reference proteome</keyword>
<organism evidence="4 5">
    <name type="scientific">Marinobacter suaedae</name>
    <dbReference type="NCBI Taxonomy" id="3057675"/>
    <lineage>
        <taxon>Bacteria</taxon>
        <taxon>Pseudomonadati</taxon>
        <taxon>Pseudomonadota</taxon>
        <taxon>Gammaproteobacteria</taxon>
        <taxon>Pseudomonadales</taxon>
        <taxon>Marinobacteraceae</taxon>
        <taxon>Marinobacter</taxon>
    </lineage>
</organism>
<feature type="signal peptide" evidence="2">
    <location>
        <begin position="1"/>
        <end position="25"/>
    </location>
</feature>
<evidence type="ECO:0000256" key="1">
    <source>
        <dbReference type="SAM" id="MobiDB-lite"/>
    </source>
</evidence>
<evidence type="ECO:0000313" key="5">
    <source>
        <dbReference type="Proteomes" id="UP001168640"/>
    </source>
</evidence>
<dbReference type="InterPro" id="IPR036366">
    <property type="entry name" value="PGBDSf"/>
</dbReference>
<accession>A0ABT8W1L5</accession>
<dbReference type="InterPro" id="IPR002477">
    <property type="entry name" value="Peptidoglycan-bd-like"/>
</dbReference>
<evidence type="ECO:0000256" key="2">
    <source>
        <dbReference type="SAM" id="SignalP"/>
    </source>
</evidence>
<dbReference type="EMBL" id="JAUMIS010000002">
    <property type="protein sequence ID" value="MDO3722115.1"/>
    <property type="molecule type" value="Genomic_DNA"/>
</dbReference>
<feature type="chain" id="PRO_5045448960" evidence="2">
    <location>
        <begin position="26"/>
        <end position="314"/>
    </location>
</feature>
<dbReference type="Pfam" id="PF01471">
    <property type="entry name" value="PG_binding_1"/>
    <property type="match status" value="1"/>
</dbReference>
<feature type="compositionally biased region" description="Low complexity" evidence="1">
    <location>
        <begin position="177"/>
        <end position="188"/>
    </location>
</feature>
<dbReference type="Gene3D" id="1.10.101.10">
    <property type="entry name" value="PGBD-like superfamily/PGBD"/>
    <property type="match status" value="1"/>
</dbReference>
<evidence type="ECO:0000313" key="4">
    <source>
        <dbReference type="EMBL" id="MDO3722115.1"/>
    </source>
</evidence>
<dbReference type="InterPro" id="IPR036365">
    <property type="entry name" value="PGBD-like_sf"/>
</dbReference>
<sequence>MGCLYSGMFRNSVVFSLAISASALANGGDARIIFAAENALYGSGYDIGKADGWMDNTLRAAISRFQGQSQRLTSTGVLDAQTLKALGVSVPPSTSISGNDVASPALAQAELGFSKASKKSPATTSPSVKPAKQPEVEPKKKDLVAKPRPAPVAETVATPEVKAAPALTSRKPDAPKPQKVAKAQQKPTVTPPPEPKPIVAKPEMSKPSQPEQDVKQVSTVEAAEPTPASQKSVSVASRSRYELKADGTQSSLEKLGAITGNPVAPATNESPQAQRASEDGDAQLADEQGESSTDNPGISGFFSNLFDFLFGWIV</sequence>
<proteinExistence type="predicted"/>
<feature type="compositionally biased region" description="Basic and acidic residues" evidence="1">
    <location>
        <begin position="132"/>
        <end position="145"/>
    </location>
</feature>
<dbReference type="RefSeq" id="WP_302909867.1">
    <property type="nucleotide sequence ID" value="NZ_JAUMIS010000002.1"/>
</dbReference>
<feature type="domain" description="Peptidoglycan binding-like" evidence="3">
    <location>
        <begin position="36"/>
        <end position="86"/>
    </location>
</feature>
<feature type="compositionally biased region" description="Low complexity" evidence="1">
    <location>
        <begin position="119"/>
        <end position="131"/>
    </location>
</feature>
<evidence type="ECO:0000259" key="3">
    <source>
        <dbReference type="Pfam" id="PF01471"/>
    </source>
</evidence>
<feature type="region of interest" description="Disordered" evidence="1">
    <location>
        <begin position="114"/>
        <end position="297"/>
    </location>
</feature>